<dbReference type="EMBL" id="OBEL01000001">
    <property type="protein sequence ID" value="SNZ07698.1"/>
    <property type="molecule type" value="Genomic_DNA"/>
</dbReference>
<dbReference type="InterPro" id="IPR036188">
    <property type="entry name" value="FAD/NAD-bd_sf"/>
</dbReference>
<accession>A0A285NEI1</accession>
<feature type="domain" description="FAD dependent oxidoreductase" evidence="2">
    <location>
        <begin position="14"/>
        <end position="359"/>
    </location>
</feature>
<evidence type="ECO:0000256" key="1">
    <source>
        <dbReference type="ARBA" id="ARBA00023002"/>
    </source>
</evidence>
<organism evidence="3 4">
    <name type="scientific">Cohaesibacter gelatinilyticus</name>
    <dbReference type="NCBI Taxonomy" id="372072"/>
    <lineage>
        <taxon>Bacteria</taxon>
        <taxon>Pseudomonadati</taxon>
        <taxon>Pseudomonadota</taxon>
        <taxon>Alphaproteobacteria</taxon>
        <taxon>Hyphomicrobiales</taxon>
        <taxon>Cohaesibacteraceae</taxon>
    </lineage>
</organism>
<evidence type="ECO:0000313" key="3">
    <source>
        <dbReference type="EMBL" id="SNZ07698.1"/>
    </source>
</evidence>
<name>A0A285NEI1_9HYPH</name>
<dbReference type="InterPro" id="IPR006076">
    <property type="entry name" value="FAD-dep_OxRdtase"/>
</dbReference>
<dbReference type="Gene3D" id="3.50.50.60">
    <property type="entry name" value="FAD/NAD(P)-binding domain"/>
    <property type="match status" value="1"/>
</dbReference>
<dbReference type="SUPFAM" id="SSF51905">
    <property type="entry name" value="FAD/NAD(P)-binding domain"/>
    <property type="match status" value="1"/>
</dbReference>
<keyword evidence="4" id="KW-1185">Reference proteome</keyword>
<protein>
    <submittedName>
        <fullName evidence="3">Glycine/D-amino acid oxidase</fullName>
    </submittedName>
</protein>
<proteinExistence type="predicted"/>
<keyword evidence="1" id="KW-0560">Oxidoreductase</keyword>
<dbReference type="Gene3D" id="3.30.9.10">
    <property type="entry name" value="D-Amino Acid Oxidase, subunit A, domain 2"/>
    <property type="match status" value="1"/>
</dbReference>
<dbReference type="SUPFAM" id="SSF54373">
    <property type="entry name" value="FAD-linked reductases, C-terminal domain"/>
    <property type="match status" value="1"/>
</dbReference>
<dbReference type="GO" id="GO:0005737">
    <property type="term" value="C:cytoplasm"/>
    <property type="evidence" value="ECO:0007669"/>
    <property type="project" value="TreeGrafter"/>
</dbReference>
<dbReference type="Pfam" id="PF01266">
    <property type="entry name" value="DAO"/>
    <property type="match status" value="1"/>
</dbReference>
<dbReference type="AlphaFoldDB" id="A0A285NEI1"/>
<reference evidence="3 4" key="1">
    <citation type="submission" date="2017-09" db="EMBL/GenBank/DDBJ databases">
        <authorList>
            <person name="Ehlers B."/>
            <person name="Leendertz F.H."/>
        </authorList>
    </citation>
    <scope>NUCLEOTIDE SEQUENCE [LARGE SCALE GENOMIC DNA]</scope>
    <source>
        <strain evidence="3 4">DSM 18289</strain>
    </source>
</reference>
<dbReference type="PANTHER" id="PTHR13847:SF289">
    <property type="entry name" value="GLYCINE OXIDASE"/>
    <property type="match status" value="1"/>
</dbReference>
<dbReference type="RefSeq" id="WP_170955969.1">
    <property type="nucleotide sequence ID" value="NZ_OBEL01000001.1"/>
</dbReference>
<evidence type="ECO:0000259" key="2">
    <source>
        <dbReference type="Pfam" id="PF01266"/>
    </source>
</evidence>
<sequence length="387" mass="41800">MPSANSSLSSHAVDCLIVGGGIFGLSIARALLGAGFSVMIVDRAGAGEGASFGLLGALMPHMPARWNVKKEFQFNALKSLSKVKATLEEEVDLPTGYERCGRIVPLSNSNLKGHSQIRSDEAERVWQKAETGYFYELRCKVDYDGWLNPDFAPEGYAFDNLSARASPRLYCAAVKASVVKRGGVIREHCEVIEIKEQGAGVVVTLADGSNISAGQMVLSAGYQSFPILEAMLDRSNLGQGVKGQSLLVKADQGPGLPILYDRGLYVVPHDHGYCAIGSSSENEWQDPSSTDEICDEMWEKAQALCPAVRGAEVVNRWAGVRPKAIKRDPMIGFLPGSKRVFVATGGFKISYGIAHHIAQIAMERLSGLPDSFEVPPTFELSHHLSET</sequence>
<dbReference type="GO" id="GO:0016491">
    <property type="term" value="F:oxidoreductase activity"/>
    <property type="evidence" value="ECO:0007669"/>
    <property type="project" value="UniProtKB-KW"/>
</dbReference>
<dbReference type="Proteomes" id="UP000219439">
    <property type="component" value="Unassembled WGS sequence"/>
</dbReference>
<evidence type="ECO:0000313" key="4">
    <source>
        <dbReference type="Proteomes" id="UP000219439"/>
    </source>
</evidence>
<gene>
    <name evidence="3" type="ORF">SAMN06265368_1225</name>
</gene>
<dbReference type="PANTHER" id="PTHR13847">
    <property type="entry name" value="SARCOSINE DEHYDROGENASE-RELATED"/>
    <property type="match status" value="1"/>
</dbReference>